<evidence type="ECO:0008006" key="3">
    <source>
        <dbReference type="Google" id="ProtNLM"/>
    </source>
</evidence>
<name>A0AAN9AY27_9CAEN</name>
<evidence type="ECO:0000313" key="2">
    <source>
        <dbReference type="Proteomes" id="UP001374579"/>
    </source>
</evidence>
<accession>A0AAN9AY27</accession>
<keyword evidence="2" id="KW-1185">Reference proteome</keyword>
<evidence type="ECO:0000313" key="1">
    <source>
        <dbReference type="EMBL" id="KAK7095257.1"/>
    </source>
</evidence>
<gene>
    <name evidence="1" type="ORF">V1264_006689</name>
</gene>
<sequence length="104" mass="12108">MLQTLQWPSLEQRRRTSRLCMLYKITNNLVKVNCDELQHLPSRSRRSSRTNTRAFNRIPSKTDTRLNSFLPRTIREWNELPEEVVSAATAAAFTSSASHHCQHL</sequence>
<proteinExistence type="predicted"/>
<protein>
    <recommendedName>
        <fullName evidence="3">Endonuclease/reverse transcript</fullName>
    </recommendedName>
</protein>
<dbReference type="EMBL" id="JBAMIC010000018">
    <property type="protein sequence ID" value="KAK7095257.1"/>
    <property type="molecule type" value="Genomic_DNA"/>
</dbReference>
<dbReference type="AlphaFoldDB" id="A0AAN9AY27"/>
<reference evidence="1 2" key="1">
    <citation type="submission" date="2024-02" db="EMBL/GenBank/DDBJ databases">
        <title>Chromosome-scale genome assembly of the rough periwinkle Littorina saxatilis.</title>
        <authorList>
            <person name="De Jode A."/>
            <person name="Faria R."/>
            <person name="Formenti G."/>
            <person name="Sims Y."/>
            <person name="Smith T.P."/>
            <person name="Tracey A."/>
            <person name="Wood J.M.D."/>
            <person name="Zagrodzka Z.B."/>
            <person name="Johannesson K."/>
            <person name="Butlin R.K."/>
            <person name="Leder E.H."/>
        </authorList>
    </citation>
    <scope>NUCLEOTIDE SEQUENCE [LARGE SCALE GENOMIC DNA]</scope>
    <source>
        <strain evidence="1">Snail1</strain>
        <tissue evidence="1">Muscle</tissue>
    </source>
</reference>
<organism evidence="1 2">
    <name type="scientific">Littorina saxatilis</name>
    <dbReference type="NCBI Taxonomy" id="31220"/>
    <lineage>
        <taxon>Eukaryota</taxon>
        <taxon>Metazoa</taxon>
        <taxon>Spiralia</taxon>
        <taxon>Lophotrochozoa</taxon>
        <taxon>Mollusca</taxon>
        <taxon>Gastropoda</taxon>
        <taxon>Caenogastropoda</taxon>
        <taxon>Littorinimorpha</taxon>
        <taxon>Littorinoidea</taxon>
        <taxon>Littorinidae</taxon>
        <taxon>Littorina</taxon>
    </lineage>
</organism>
<comment type="caution">
    <text evidence="1">The sequence shown here is derived from an EMBL/GenBank/DDBJ whole genome shotgun (WGS) entry which is preliminary data.</text>
</comment>
<dbReference type="Proteomes" id="UP001374579">
    <property type="component" value="Unassembled WGS sequence"/>
</dbReference>